<feature type="domain" description="Fido" evidence="5">
    <location>
        <begin position="130"/>
        <end position="280"/>
    </location>
</feature>
<feature type="binding site" evidence="1">
    <location>
        <position position="216"/>
    </location>
    <ligand>
        <name>ATP</name>
        <dbReference type="ChEBI" id="CHEBI:30616"/>
    </ligand>
</feature>
<keyword evidence="1" id="KW-0547">Nucleotide-binding</keyword>
<evidence type="ECO:0000256" key="2">
    <source>
        <dbReference type="PIRSR" id="PIRSR640198-1"/>
    </source>
</evidence>
<comment type="caution">
    <text evidence="6">The sequence shown here is derived from an EMBL/GenBank/DDBJ whole genome shotgun (WGS) entry which is preliminary data.</text>
</comment>
<evidence type="ECO:0000256" key="1">
    <source>
        <dbReference type="PIRSR" id="PIRSR038925-1"/>
    </source>
</evidence>
<gene>
    <name evidence="6" type="ORF">CXU09_11200</name>
</gene>
<dbReference type="EMBL" id="PJKN01000007">
    <property type="protein sequence ID" value="PNC53851.1"/>
    <property type="molecule type" value="Genomic_DNA"/>
</dbReference>
<keyword evidence="1" id="KW-0067">ATP-binding</keyword>
<feature type="binding site" evidence="1">
    <location>
        <begin position="221"/>
        <end position="227"/>
    </location>
    <ligand>
        <name>ATP</name>
        <dbReference type="ChEBI" id="CHEBI:30616"/>
    </ligand>
</feature>
<evidence type="ECO:0000313" key="6">
    <source>
        <dbReference type="EMBL" id="PNC53851.1"/>
    </source>
</evidence>
<dbReference type="InterPro" id="IPR003812">
    <property type="entry name" value="Fido"/>
</dbReference>
<dbReference type="PROSITE" id="PS51459">
    <property type="entry name" value="FIDO"/>
    <property type="match status" value="1"/>
</dbReference>
<dbReference type="AlphaFoldDB" id="A0AAP8T883"/>
<evidence type="ECO:0000259" key="5">
    <source>
        <dbReference type="PROSITE" id="PS51459"/>
    </source>
</evidence>
<feature type="active site" evidence="2">
    <location>
        <position position="216"/>
    </location>
</feature>
<dbReference type="RefSeq" id="WP_102736106.1">
    <property type="nucleotide sequence ID" value="NZ_PJKN01000007.1"/>
</dbReference>
<accession>A0AAP8T883</accession>
<reference evidence="6 7" key="1">
    <citation type="journal article" date="2017" name="BMC Genomics">
        <title>Genome sequencing of 39 Akkermansia muciniphila isolates reveals its population structure, genomic and functional diverisity, and global distribution in mammalian gut microbiotas.</title>
        <authorList>
            <person name="Guo X."/>
            <person name="Li S."/>
            <person name="Zhang J."/>
            <person name="Wu F."/>
            <person name="Li X."/>
            <person name="Wu D."/>
            <person name="Zhang M."/>
            <person name="Ou Z."/>
            <person name="Jie Z."/>
            <person name="Yan Q."/>
            <person name="Li P."/>
            <person name="Yi J."/>
            <person name="Peng Y."/>
        </authorList>
    </citation>
    <scope>NUCLEOTIDE SEQUENCE [LARGE SCALE GENOMIC DNA]</scope>
    <source>
        <strain evidence="6 7">GP43</strain>
    </source>
</reference>
<dbReference type="Proteomes" id="UP000235914">
    <property type="component" value="Unassembled WGS sequence"/>
</dbReference>
<dbReference type="InterPro" id="IPR040198">
    <property type="entry name" value="Fido_containing"/>
</dbReference>
<name>A0AAP8T883_9BACT</name>
<evidence type="ECO:0000313" key="7">
    <source>
        <dbReference type="Proteomes" id="UP000235914"/>
    </source>
</evidence>
<feature type="binding site" evidence="3">
    <location>
        <begin position="258"/>
        <end position="259"/>
    </location>
    <ligand>
        <name>ATP</name>
        <dbReference type="ChEBI" id="CHEBI:30616"/>
    </ligand>
</feature>
<dbReference type="InterPro" id="IPR036597">
    <property type="entry name" value="Fido-like_dom_sf"/>
</dbReference>
<sequence>MKREHTGDYEITAVAGEQVKAFIPSPLPPVPGIDISPELQQSHDQALIAVGELNSLTSLLPDYSLLLYSYVRKEAVLSSRIEGTQSSLSDLLVSEMDGIPGVPLEDVTEVSNYVAAMQYGLDKIREGLPLSLRLIREMHEVLLRKGRGEGKNPGEFRTSQNWIGGTRPGNAVFVPPPPHRVMECMGKLELFIHDPALLLPVLIKAALVHVQFETIHPFLDGNGRLGRLLITLMLCDSGILKAPLLYLSLFFKVHRQEYYRLLSDVRSTGDWEAWLSYFLEAVTLTSRQAVTTARQIARQISDDRKIIGQTGRSSATTLLIFECFTRKLIADSKYIVAETGLSPATVNSGLTRLQKLHIVSEITGKKRDKIYSYARCMEVLNQELEYDTKE</sequence>
<dbReference type="Pfam" id="PF02661">
    <property type="entry name" value="Fic"/>
    <property type="match status" value="1"/>
</dbReference>
<dbReference type="InterPro" id="IPR026287">
    <property type="entry name" value="SoFic-like"/>
</dbReference>
<proteinExistence type="predicted"/>
<organism evidence="6 7">
    <name type="scientific">Akkermansia muciniphila</name>
    <dbReference type="NCBI Taxonomy" id="239935"/>
    <lineage>
        <taxon>Bacteria</taxon>
        <taxon>Pseudomonadati</taxon>
        <taxon>Verrucomicrobiota</taxon>
        <taxon>Verrucomicrobiia</taxon>
        <taxon>Verrucomicrobiales</taxon>
        <taxon>Akkermansiaceae</taxon>
        <taxon>Akkermansia</taxon>
    </lineage>
</organism>
<feature type="site" description="Important for autoinhibition of adenylyltransferase activity" evidence="4">
    <location>
        <position position="82"/>
    </location>
</feature>
<protein>
    <submittedName>
        <fullName evidence="6">Cell filamentation protein Fic</fullName>
    </submittedName>
</protein>
<feature type="binding site" evidence="3">
    <location>
        <begin position="220"/>
        <end position="227"/>
    </location>
    <ligand>
        <name>ATP</name>
        <dbReference type="ChEBI" id="CHEBI:30616"/>
    </ligand>
</feature>
<dbReference type="GO" id="GO:0005524">
    <property type="term" value="F:ATP binding"/>
    <property type="evidence" value="ECO:0007669"/>
    <property type="project" value="UniProtKB-KW"/>
</dbReference>
<dbReference type="PANTHER" id="PTHR13504:SF38">
    <property type="entry name" value="FIDO DOMAIN-CONTAINING PROTEIN"/>
    <property type="match status" value="1"/>
</dbReference>
<dbReference type="SUPFAM" id="SSF140931">
    <property type="entry name" value="Fic-like"/>
    <property type="match status" value="1"/>
</dbReference>
<dbReference type="Pfam" id="PF13784">
    <property type="entry name" value="Fic_N"/>
    <property type="match status" value="1"/>
</dbReference>
<feature type="binding site" evidence="1">
    <location>
        <position position="82"/>
    </location>
    <ligand>
        <name>ATP</name>
        <dbReference type="ChEBI" id="CHEBI:30616"/>
    </ligand>
</feature>
<dbReference type="PIRSF" id="PIRSF038925">
    <property type="entry name" value="AMP-prot_trans"/>
    <property type="match status" value="1"/>
</dbReference>
<dbReference type="Gene3D" id="1.10.3290.10">
    <property type="entry name" value="Fido-like domain"/>
    <property type="match status" value="1"/>
</dbReference>
<dbReference type="PANTHER" id="PTHR13504">
    <property type="entry name" value="FIDO DOMAIN-CONTAINING PROTEIN DDB_G0283145"/>
    <property type="match status" value="1"/>
</dbReference>
<feature type="binding site" evidence="1">
    <location>
        <position position="258"/>
    </location>
    <ligand>
        <name>ATP</name>
        <dbReference type="ChEBI" id="CHEBI:30616"/>
    </ligand>
</feature>
<dbReference type="InterPro" id="IPR025758">
    <property type="entry name" value="Fic/DOC_N"/>
</dbReference>
<evidence type="ECO:0000256" key="4">
    <source>
        <dbReference type="PIRSR" id="PIRSR640198-3"/>
    </source>
</evidence>
<evidence type="ECO:0000256" key="3">
    <source>
        <dbReference type="PIRSR" id="PIRSR640198-2"/>
    </source>
</evidence>